<organism evidence="6">
    <name type="scientific">Darwinula stevensoni</name>
    <dbReference type="NCBI Taxonomy" id="69355"/>
    <lineage>
        <taxon>Eukaryota</taxon>
        <taxon>Metazoa</taxon>
        <taxon>Ecdysozoa</taxon>
        <taxon>Arthropoda</taxon>
        <taxon>Crustacea</taxon>
        <taxon>Oligostraca</taxon>
        <taxon>Ostracoda</taxon>
        <taxon>Podocopa</taxon>
        <taxon>Podocopida</taxon>
        <taxon>Darwinulocopina</taxon>
        <taxon>Darwinuloidea</taxon>
        <taxon>Darwinulidae</taxon>
        <taxon>Darwinula</taxon>
    </lineage>
</organism>
<feature type="region of interest" description="Disordered" evidence="4">
    <location>
        <begin position="236"/>
        <end position="263"/>
    </location>
</feature>
<dbReference type="Gene3D" id="3.30.60.30">
    <property type="match status" value="3"/>
</dbReference>
<accession>A0A7R9AD47</accession>
<dbReference type="PROSITE" id="PS51465">
    <property type="entry name" value="KAZAL_2"/>
    <property type="match status" value="3"/>
</dbReference>
<dbReference type="SUPFAM" id="SSF100895">
    <property type="entry name" value="Kazal-type serine protease inhibitors"/>
    <property type="match status" value="3"/>
</dbReference>
<dbReference type="InterPro" id="IPR036058">
    <property type="entry name" value="Kazal_dom_sf"/>
</dbReference>
<dbReference type="GO" id="GO:0032926">
    <property type="term" value="P:negative regulation of activin receptor signaling pathway"/>
    <property type="evidence" value="ECO:0007669"/>
    <property type="project" value="TreeGrafter"/>
</dbReference>
<keyword evidence="1" id="KW-0677">Repeat</keyword>
<dbReference type="SMART" id="SM00057">
    <property type="entry name" value="FIMAC"/>
    <property type="match status" value="2"/>
</dbReference>
<sequence>SCSGVKCGEGGRCAVRHGRVRCVCAPPCTRRERKHGPVCGSDSRTYKHVCRLRKRQCRGKDPTLQLEYQGPCQQSCQSVRCTGDLRCVLDQNGDPHCVACRAASTCDEGGSDLCGSDGRTYPSACELESAACELGRAIPVAHEGPCLPNATCSTVRCRPGQSCLVEATTGRPRCVTCPPQCDSLKPVAVCASNNATYTSWCEMMKQACRSGLALDVLGRGTCPALVAAGRFPVRGGGGRSRRVQVAPRLSDAKAAPRGSPPLQQYCDFQQRDAS</sequence>
<dbReference type="InterPro" id="IPR002350">
    <property type="entry name" value="Kazal_dom"/>
</dbReference>
<evidence type="ECO:0000256" key="2">
    <source>
        <dbReference type="ARBA" id="ARBA00023157"/>
    </source>
</evidence>
<keyword evidence="3" id="KW-0325">Glycoprotein</keyword>
<dbReference type="InterPro" id="IPR003884">
    <property type="entry name" value="FacI_MAC"/>
</dbReference>
<dbReference type="GO" id="GO:0048185">
    <property type="term" value="F:activin binding"/>
    <property type="evidence" value="ECO:0007669"/>
    <property type="project" value="TreeGrafter"/>
</dbReference>
<evidence type="ECO:0000259" key="5">
    <source>
        <dbReference type="PROSITE" id="PS51465"/>
    </source>
</evidence>
<dbReference type="GO" id="GO:0030510">
    <property type="term" value="P:regulation of BMP signaling pathway"/>
    <property type="evidence" value="ECO:0007669"/>
    <property type="project" value="TreeGrafter"/>
</dbReference>
<gene>
    <name evidence="6" type="ORF">DSTB1V02_LOCUS11452</name>
</gene>
<dbReference type="OrthoDB" id="10029953at2759"/>
<dbReference type="SMART" id="SM00274">
    <property type="entry name" value="FOLN"/>
    <property type="match status" value="3"/>
</dbReference>
<evidence type="ECO:0000313" key="6">
    <source>
        <dbReference type="EMBL" id="CAD7251690.1"/>
    </source>
</evidence>
<dbReference type="PANTHER" id="PTHR10913">
    <property type="entry name" value="FOLLISTATIN-RELATED"/>
    <property type="match status" value="1"/>
</dbReference>
<feature type="domain" description="Kazal-like" evidence="5">
    <location>
        <begin position="175"/>
        <end position="224"/>
    </location>
</feature>
<proteinExistence type="predicted"/>
<dbReference type="InterPro" id="IPR050653">
    <property type="entry name" value="Prot_Inhib_GrowthFact_Antg"/>
</dbReference>
<protein>
    <recommendedName>
        <fullName evidence="5">Kazal-like domain-containing protein</fullName>
    </recommendedName>
</protein>
<keyword evidence="2" id="KW-1015">Disulfide bond</keyword>
<dbReference type="EMBL" id="CAJPEV010003738">
    <property type="protein sequence ID" value="CAG0900440.1"/>
    <property type="molecule type" value="Genomic_DNA"/>
</dbReference>
<evidence type="ECO:0000313" key="7">
    <source>
        <dbReference type="Proteomes" id="UP000677054"/>
    </source>
</evidence>
<dbReference type="InterPro" id="IPR003645">
    <property type="entry name" value="Fol_N"/>
</dbReference>
<dbReference type="PANTHER" id="PTHR10913:SF64">
    <property type="entry name" value="FOLLISTATIN-A-LIKE ISOFORM X1"/>
    <property type="match status" value="1"/>
</dbReference>
<dbReference type="Proteomes" id="UP000677054">
    <property type="component" value="Unassembled WGS sequence"/>
</dbReference>
<name>A0A7R9AD47_9CRUS</name>
<dbReference type="GO" id="GO:0005615">
    <property type="term" value="C:extracellular space"/>
    <property type="evidence" value="ECO:0007669"/>
    <property type="project" value="TreeGrafter"/>
</dbReference>
<evidence type="ECO:0000256" key="1">
    <source>
        <dbReference type="ARBA" id="ARBA00022737"/>
    </source>
</evidence>
<feature type="domain" description="Kazal-like" evidence="5">
    <location>
        <begin position="98"/>
        <end position="148"/>
    </location>
</feature>
<dbReference type="Pfam" id="PF07648">
    <property type="entry name" value="Kazal_2"/>
    <property type="match status" value="3"/>
</dbReference>
<feature type="domain" description="Kazal-like" evidence="5">
    <location>
        <begin position="23"/>
        <end position="74"/>
    </location>
</feature>
<feature type="non-terminal residue" evidence="6">
    <location>
        <position position="1"/>
    </location>
</feature>
<dbReference type="EMBL" id="LR903255">
    <property type="protein sequence ID" value="CAD7251690.1"/>
    <property type="molecule type" value="Genomic_DNA"/>
</dbReference>
<keyword evidence="7" id="KW-1185">Reference proteome</keyword>
<evidence type="ECO:0000256" key="4">
    <source>
        <dbReference type="SAM" id="MobiDB-lite"/>
    </source>
</evidence>
<dbReference type="CDD" id="cd00104">
    <property type="entry name" value="KAZAL_FS"/>
    <property type="match status" value="2"/>
</dbReference>
<dbReference type="AlphaFoldDB" id="A0A7R9AD47"/>
<dbReference type="SMART" id="SM00280">
    <property type="entry name" value="KAZAL"/>
    <property type="match status" value="3"/>
</dbReference>
<dbReference type="GO" id="GO:0030154">
    <property type="term" value="P:cell differentiation"/>
    <property type="evidence" value="ECO:0007669"/>
    <property type="project" value="TreeGrafter"/>
</dbReference>
<evidence type="ECO:0000256" key="3">
    <source>
        <dbReference type="ARBA" id="ARBA00023180"/>
    </source>
</evidence>
<reference evidence="6" key="1">
    <citation type="submission" date="2020-11" db="EMBL/GenBank/DDBJ databases">
        <authorList>
            <person name="Tran Van P."/>
        </authorList>
    </citation>
    <scope>NUCLEOTIDE SEQUENCE</scope>
</reference>